<organism evidence="5 6">
    <name type="scientific">Marvinbryantia formatexigens DSM 14469</name>
    <dbReference type="NCBI Taxonomy" id="478749"/>
    <lineage>
        <taxon>Bacteria</taxon>
        <taxon>Bacillati</taxon>
        <taxon>Bacillota</taxon>
        <taxon>Clostridia</taxon>
        <taxon>Lachnospirales</taxon>
        <taxon>Lachnospiraceae</taxon>
        <taxon>Marvinbryantia</taxon>
    </lineage>
</organism>
<keyword evidence="3" id="KW-0804">Transcription</keyword>
<dbReference type="AlphaFoldDB" id="C6L979"/>
<evidence type="ECO:0000313" key="6">
    <source>
        <dbReference type="Proteomes" id="UP000005561"/>
    </source>
</evidence>
<evidence type="ECO:0000256" key="3">
    <source>
        <dbReference type="ARBA" id="ARBA00023163"/>
    </source>
</evidence>
<dbReference type="SUPFAM" id="SSF53822">
    <property type="entry name" value="Periplasmic binding protein-like I"/>
    <property type="match status" value="1"/>
</dbReference>
<dbReference type="Pfam" id="PF00356">
    <property type="entry name" value="LacI"/>
    <property type="match status" value="1"/>
</dbReference>
<dbReference type="PRINTS" id="PR00036">
    <property type="entry name" value="HTHLACI"/>
</dbReference>
<dbReference type="Proteomes" id="UP000005561">
    <property type="component" value="Unassembled WGS sequence"/>
</dbReference>
<dbReference type="PANTHER" id="PTHR30146">
    <property type="entry name" value="LACI-RELATED TRANSCRIPTIONAL REPRESSOR"/>
    <property type="match status" value="1"/>
</dbReference>
<dbReference type="Pfam" id="PF00532">
    <property type="entry name" value="Peripla_BP_1"/>
    <property type="match status" value="1"/>
</dbReference>
<dbReference type="InterPro" id="IPR028082">
    <property type="entry name" value="Peripla_BP_I"/>
</dbReference>
<reference evidence="5" key="1">
    <citation type="submission" date="2009-07" db="EMBL/GenBank/DDBJ databases">
        <authorList>
            <person name="Weinstock G."/>
            <person name="Sodergren E."/>
            <person name="Clifton S."/>
            <person name="Fulton L."/>
            <person name="Fulton B."/>
            <person name="Courtney L."/>
            <person name="Fronick C."/>
            <person name="Harrison M."/>
            <person name="Strong C."/>
            <person name="Farmer C."/>
            <person name="Delahaunty K."/>
            <person name="Markovic C."/>
            <person name="Hall O."/>
            <person name="Minx P."/>
            <person name="Tomlinson C."/>
            <person name="Mitreva M."/>
            <person name="Nelson J."/>
            <person name="Hou S."/>
            <person name="Wollam A."/>
            <person name="Pepin K.H."/>
            <person name="Johnson M."/>
            <person name="Bhonagiri V."/>
            <person name="Nash W.E."/>
            <person name="Warren W."/>
            <person name="Chinwalla A."/>
            <person name="Mardis E.R."/>
            <person name="Wilson R.K."/>
        </authorList>
    </citation>
    <scope>NUCLEOTIDE SEQUENCE [LARGE SCALE GENOMIC DNA]</scope>
    <source>
        <strain evidence="5">DSM 14469</strain>
    </source>
</reference>
<evidence type="ECO:0000256" key="1">
    <source>
        <dbReference type="ARBA" id="ARBA00023015"/>
    </source>
</evidence>
<dbReference type="PANTHER" id="PTHR30146:SF109">
    <property type="entry name" value="HTH-TYPE TRANSCRIPTIONAL REGULATOR GALS"/>
    <property type="match status" value="1"/>
</dbReference>
<comment type="caution">
    <text evidence="5">The sequence shown here is derived from an EMBL/GenBank/DDBJ whole genome shotgun (WGS) entry which is preliminary data.</text>
</comment>
<dbReference type="InterPro" id="IPR000843">
    <property type="entry name" value="HTH_LacI"/>
</dbReference>
<dbReference type="eggNOG" id="COG1609">
    <property type="taxonomic scope" value="Bacteria"/>
</dbReference>
<dbReference type="CDD" id="cd01392">
    <property type="entry name" value="HTH_LacI"/>
    <property type="match status" value="1"/>
</dbReference>
<evidence type="ECO:0000256" key="2">
    <source>
        <dbReference type="ARBA" id="ARBA00023125"/>
    </source>
</evidence>
<keyword evidence="2" id="KW-0238">DNA-binding</keyword>
<dbReference type="PROSITE" id="PS50932">
    <property type="entry name" value="HTH_LACI_2"/>
    <property type="match status" value="1"/>
</dbReference>
<dbReference type="InterPro" id="IPR001761">
    <property type="entry name" value="Peripla_BP/Lac1_sug-bd_dom"/>
</dbReference>
<dbReference type="Gene3D" id="3.40.50.2300">
    <property type="match status" value="2"/>
</dbReference>
<gene>
    <name evidence="5" type="primary">ccpA</name>
    <name evidence="5" type="ORF">BRYFOR_05169</name>
</gene>
<dbReference type="Gene3D" id="1.10.260.40">
    <property type="entry name" value="lambda repressor-like DNA-binding domains"/>
    <property type="match status" value="1"/>
</dbReference>
<proteinExistence type="predicted"/>
<dbReference type="CDD" id="cd06267">
    <property type="entry name" value="PBP1_LacI_sugar_binding-like"/>
    <property type="match status" value="1"/>
</dbReference>
<protein>
    <submittedName>
        <fullName evidence="5">Catabolite control protein A</fullName>
    </submittedName>
</protein>
<sequence length="334" mass="36709">MNIYDISKKAGVSIATVSRVMNGNARVSEKTRQKILDIIAENDYTPNAFARGLGLNTMQTIGLLCADSSDQFFSRAVYYLERALRANHYDAILSCTGPDYDTRTEYLKRLLAKKVDAVILIGSSFIEAVPERNRYIIEAAAEVPIIILNGYLKAPNVYCSLCDDQEIIQQAASACLEHGRQELLFLYRADSYSGRRKLEGFKEAFAAASLPLDSRRIVLFNGSIPETKEKLLSLASEGLTFDTVIAGDDELAIGALKYAKAMNFDIPSQFAIIGYNNSQLGICCEPELTSIDNQLEFCCNNAVAALMSVLDGKPAPGKTMLSANILQRGTTDFF</sequence>
<keyword evidence="6" id="KW-1185">Reference proteome</keyword>
<keyword evidence="1" id="KW-0805">Transcription regulation</keyword>
<evidence type="ECO:0000259" key="4">
    <source>
        <dbReference type="PROSITE" id="PS50932"/>
    </source>
</evidence>
<dbReference type="OrthoDB" id="9784962at2"/>
<dbReference type="InterPro" id="IPR010982">
    <property type="entry name" value="Lambda_DNA-bd_dom_sf"/>
</dbReference>
<dbReference type="GO" id="GO:0003700">
    <property type="term" value="F:DNA-binding transcription factor activity"/>
    <property type="evidence" value="ECO:0007669"/>
    <property type="project" value="TreeGrafter"/>
</dbReference>
<feature type="domain" description="HTH lacI-type" evidence="4">
    <location>
        <begin position="1"/>
        <end position="55"/>
    </location>
</feature>
<dbReference type="SMART" id="SM00354">
    <property type="entry name" value="HTH_LACI"/>
    <property type="match status" value="1"/>
</dbReference>
<accession>C6L979</accession>
<dbReference type="EMBL" id="ACCL02000001">
    <property type="protein sequence ID" value="EET62818.1"/>
    <property type="molecule type" value="Genomic_DNA"/>
</dbReference>
<dbReference type="RefSeq" id="WP_006859971.1">
    <property type="nucleotide sequence ID" value="NZ_ACCL02000001.1"/>
</dbReference>
<dbReference type="GO" id="GO:0000976">
    <property type="term" value="F:transcription cis-regulatory region binding"/>
    <property type="evidence" value="ECO:0007669"/>
    <property type="project" value="TreeGrafter"/>
</dbReference>
<evidence type="ECO:0000313" key="5">
    <source>
        <dbReference type="EMBL" id="EET62818.1"/>
    </source>
</evidence>
<name>C6L979_9FIRM</name>
<dbReference type="SUPFAM" id="SSF47413">
    <property type="entry name" value="lambda repressor-like DNA-binding domains"/>
    <property type="match status" value="1"/>
</dbReference>
<dbReference type="STRING" id="168384.SAMN05660368_01782"/>